<protein>
    <submittedName>
        <fullName evidence="3">Uncharacterized protein</fullName>
    </submittedName>
</protein>
<evidence type="ECO:0000313" key="3">
    <source>
        <dbReference type="EMBL" id="CAI9960174.1"/>
    </source>
</evidence>
<dbReference type="PANTHER" id="PTHR46652:SF3">
    <property type="entry name" value="LEUCINE-RICH REPEAT-CONTAINING PROTEIN 9"/>
    <property type="match status" value="1"/>
</dbReference>
<name>A0AA86ULI8_9EUKA</name>
<comment type="caution">
    <text evidence="3">The sequence shown here is derived from an EMBL/GenBank/DDBJ whole genome shotgun (WGS) entry which is preliminary data.</text>
</comment>
<evidence type="ECO:0000256" key="2">
    <source>
        <dbReference type="ARBA" id="ARBA00022737"/>
    </source>
</evidence>
<evidence type="ECO:0000313" key="5">
    <source>
        <dbReference type="Proteomes" id="UP001642409"/>
    </source>
</evidence>
<organism evidence="3">
    <name type="scientific">Hexamita inflata</name>
    <dbReference type="NCBI Taxonomy" id="28002"/>
    <lineage>
        <taxon>Eukaryota</taxon>
        <taxon>Metamonada</taxon>
        <taxon>Diplomonadida</taxon>
        <taxon>Hexamitidae</taxon>
        <taxon>Hexamitinae</taxon>
        <taxon>Hexamita</taxon>
    </lineage>
</organism>
<evidence type="ECO:0000313" key="4">
    <source>
        <dbReference type="EMBL" id="CAL6075303.1"/>
    </source>
</evidence>
<evidence type="ECO:0000256" key="1">
    <source>
        <dbReference type="ARBA" id="ARBA00022614"/>
    </source>
</evidence>
<dbReference type="Gene3D" id="3.80.10.10">
    <property type="entry name" value="Ribonuclease Inhibitor"/>
    <property type="match status" value="2"/>
</dbReference>
<reference evidence="4 5" key="2">
    <citation type="submission" date="2024-07" db="EMBL/GenBank/DDBJ databases">
        <authorList>
            <person name="Akdeniz Z."/>
        </authorList>
    </citation>
    <scope>NUCLEOTIDE SEQUENCE [LARGE SCALE GENOMIC DNA]</scope>
</reference>
<dbReference type="InterPro" id="IPR025875">
    <property type="entry name" value="Leu-rich_rpt_4"/>
</dbReference>
<sequence>MIIEWIISFAKVFQVTSVKIQCFEILRLQLIRDKLRDKLKIVTRCNISILGEHQQLQPTILQKLCIIWHFPFEVENSVHGKLKHLNLLNLQNNKVIFSAPLRTLKSELKLENNLIMDDKIQNKEKNQKKPELIDYQNFLGPNSTNEQVKELQTITDYNTEMKLKYQNAVQNESLNVENDTNVNDLGFTHELNVKIIQLKNCQNLQLPKTSTNHFKVNEGMICNYSEVRLVQIPTQIVQFSAGNCKLTNLVGLELLNNLKIIQIVDNPVTSLEPILGLRQVTSLTVNNSKLNSITGIKQMKQLVELNLCSNQIREISELGNLTNLSKLSLTSNKISDVSEIGKLTNLQKLELQNNDIHRINELRNLNKLTHVNLSNNKVIFSEPLNQLKIEILIDNNIVMDNVALKNQQISKSMNYKTFLGPNCTENQINELSAIASDFNYYLQMAQKYQNQVKNAELKIETDSILTDFGFTSEIRTTILTILNCKKMRLPVLQNVKYFKLSGGALVDYSEVKIKKVPSQITALTVNNCELNDLTGIELLVQLQKVELINNSFNNAKPLFSLINVTSLTINNSKLTNIIGIEQMRQLTYLNLKENQIVLIEPVKYLPNLKQLLLDNNFILDLNALFSLKLHFGVDLLLKRSIRRSYPERIQRGSGETNLLNVISQSIYSLFTQCVLEIYKFQFIYTSFCIIVRKLVIYHLTTFTQILHFSPLCFNTKLHSQEKVQIHNFKQNKNYLIVSQQITVFKIFEFGIKSILVQRTDSIILRKLVIYQVK</sequence>
<reference evidence="3" key="1">
    <citation type="submission" date="2023-06" db="EMBL/GenBank/DDBJ databases">
        <authorList>
            <person name="Kurt Z."/>
        </authorList>
    </citation>
    <scope>NUCLEOTIDE SEQUENCE</scope>
</reference>
<dbReference type="Pfam" id="PF12799">
    <property type="entry name" value="LRR_4"/>
    <property type="match status" value="1"/>
</dbReference>
<accession>A0AA86ULI8</accession>
<keyword evidence="1" id="KW-0433">Leucine-rich repeat</keyword>
<dbReference type="EMBL" id="CAXDID020000313">
    <property type="protein sequence ID" value="CAL6075303.1"/>
    <property type="molecule type" value="Genomic_DNA"/>
</dbReference>
<keyword evidence="5" id="KW-1185">Reference proteome</keyword>
<dbReference type="PROSITE" id="PS51450">
    <property type="entry name" value="LRR"/>
    <property type="match status" value="5"/>
</dbReference>
<dbReference type="EMBL" id="CATOUU010000929">
    <property type="protein sequence ID" value="CAI9960174.1"/>
    <property type="molecule type" value="Genomic_DNA"/>
</dbReference>
<dbReference type="InterPro" id="IPR001611">
    <property type="entry name" value="Leu-rich_rpt"/>
</dbReference>
<dbReference type="PANTHER" id="PTHR46652">
    <property type="entry name" value="LEUCINE-RICH REPEAT AND IQ DOMAIN-CONTAINING PROTEIN 1-RELATED"/>
    <property type="match status" value="1"/>
</dbReference>
<dbReference type="AlphaFoldDB" id="A0AA86ULI8"/>
<dbReference type="SUPFAM" id="SSF52058">
    <property type="entry name" value="L domain-like"/>
    <property type="match status" value="1"/>
</dbReference>
<dbReference type="InterPro" id="IPR032675">
    <property type="entry name" value="LRR_dom_sf"/>
</dbReference>
<proteinExistence type="predicted"/>
<keyword evidence="2" id="KW-0677">Repeat</keyword>
<dbReference type="InterPro" id="IPR050836">
    <property type="entry name" value="SDS22/Internalin_LRR"/>
</dbReference>
<gene>
    <name evidence="3" type="ORF">HINF_LOCUS47819</name>
    <name evidence="4" type="ORF">HINF_LOCUS57141</name>
</gene>
<dbReference type="Proteomes" id="UP001642409">
    <property type="component" value="Unassembled WGS sequence"/>
</dbReference>
<dbReference type="SMART" id="SM00365">
    <property type="entry name" value="LRR_SD22"/>
    <property type="match status" value="4"/>
</dbReference>